<dbReference type="EMBL" id="CP026118">
    <property type="protein sequence ID" value="QAS53880.1"/>
    <property type="molecule type" value="Genomic_DNA"/>
</dbReference>
<proteinExistence type="predicted"/>
<dbReference type="OrthoDB" id="2706506at2"/>
<organism evidence="1 2">
    <name type="scientific">Halobacillus litoralis</name>
    <dbReference type="NCBI Taxonomy" id="45668"/>
    <lineage>
        <taxon>Bacteria</taxon>
        <taxon>Bacillati</taxon>
        <taxon>Bacillota</taxon>
        <taxon>Bacilli</taxon>
        <taxon>Bacillales</taxon>
        <taxon>Bacillaceae</taxon>
        <taxon>Halobacillus</taxon>
    </lineage>
</organism>
<reference evidence="1 2" key="1">
    <citation type="submission" date="2018-01" db="EMBL/GenBank/DDBJ databases">
        <title>The whole genome sequencing and assembly of Halobacillus litoralis ERB031 strain.</title>
        <authorList>
            <person name="Lee S.-J."/>
            <person name="Park M.-K."/>
            <person name="Kim J.-Y."/>
            <person name="Lee Y.-J."/>
            <person name="Yi H."/>
            <person name="Bahn Y.-S."/>
            <person name="Kim J.F."/>
            <person name="Lee D.-W."/>
        </authorList>
    </citation>
    <scope>NUCLEOTIDE SEQUENCE [LARGE SCALE GENOMIC DNA]</scope>
    <source>
        <strain evidence="1 2">ERB 031</strain>
    </source>
</reference>
<name>A0A410MGR9_9BACI</name>
<gene>
    <name evidence="1" type="ORF">HLI_17505</name>
</gene>
<dbReference type="AlphaFoldDB" id="A0A410MGR9"/>
<dbReference type="GO" id="GO:0016787">
    <property type="term" value="F:hydrolase activity"/>
    <property type="evidence" value="ECO:0007669"/>
    <property type="project" value="UniProtKB-KW"/>
</dbReference>
<dbReference type="KEGG" id="hli:HLI_17505"/>
<evidence type="ECO:0000313" key="2">
    <source>
        <dbReference type="Proteomes" id="UP000287756"/>
    </source>
</evidence>
<accession>A0A410MGR9</accession>
<evidence type="ECO:0000313" key="1">
    <source>
        <dbReference type="EMBL" id="QAS53880.1"/>
    </source>
</evidence>
<dbReference type="Proteomes" id="UP000287756">
    <property type="component" value="Chromosome"/>
</dbReference>
<protein>
    <submittedName>
        <fullName evidence="1">Hydrolase</fullName>
    </submittedName>
</protein>
<dbReference type="RefSeq" id="WP_128526152.1">
    <property type="nucleotide sequence ID" value="NZ_CANLVY010000007.1"/>
</dbReference>
<keyword evidence="1" id="KW-0378">Hydrolase</keyword>
<sequence>MDRDKYYINIGTREISLNHDGNNDDFLIYATKEEVITLREIFDEIYNSDVRSFYRAHVPFKPYHQDEDNDESDMEMKHAFQKIYDLGDETTKNHIVEMGVLED</sequence>